<gene>
    <name evidence="3" type="primary">menH</name>
    <name evidence="5" type="ORF">SAMN05216565_101747</name>
</gene>
<dbReference type="AlphaFoldDB" id="A0A1H0QGP3"/>
<comment type="catalytic activity">
    <reaction evidence="3">
        <text>5-enolpyruvoyl-6-hydroxy-2-succinyl-cyclohex-3-ene-1-carboxylate = (1R,6R)-6-hydroxy-2-succinyl-cyclohexa-2,4-diene-1-carboxylate + pyruvate</text>
        <dbReference type="Rhea" id="RHEA:25597"/>
        <dbReference type="ChEBI" id="CHEBI:15361"/>
        <dbReference type="ChEBI" id="CHEBI:58689"/>
        <dbReference type="ChEBI" id="CHEBI:58818"/>
        <dbReference type="EC" id="4.2.99.20"/>
    </reaction>
</comment>
<dbReference type="InterPro" id="IPR000073">
    <property type="entry name" value="AB_hydrolase_1"/>
</dbReference>
<keyword evidence="1 3" id="KW-0474">Menaquinone biosynthesis</keyword>
<organism evidence="5 6">
    <name type="scientific">Litchfieldia salsa</name>
    <dbReference type="NCBI Taxonomy" id="930152"/>
    <lineage>
        <taxon>Bacteria</taxon>
        <taxon>Bacillati</taxon>
        <taxon>Bacillota</taxon>
        <taxon>Bacilli</taxon>
        <taxon>Bacillales</taxon>
        <taxon>Bacillaceae</taxon>
        <taxon>Litchfieldia</taxon>
    </lineage>
</organism>
<dbReference type="EC" id="4.2.99.20" evidence="3"/>
<evidence type="ECO:0000259" key="4">
    <source>
        <dbReference type="Pfam" id="PF00561"/>
    </source>
</evidence>
<evidence type="ECO:0000256" key="3">
    <source>
        <dbReference type="HAMAP-Rule" id="MF_01660"/>
    </source>
</evidence>
<name>A0A1H0QGP3_9BACI</name>
<dbReference type="RefSeq" id="WP_090849988.1">
    <property type="nucleotide sequence ID" value="NZ_FNJU01000001.1"/>
</dbReference>
<comment type="subunit">
    <text evidence="3">Monomer.</text>
</comment>
<comment type="pathway">
    <text evidence="3">Quinol/quinone metabolism; menaquinone biosynthesis.</text>
</comment>
<evidence type="ECO:0000256" key="2">
    <source>
        <dbReference type="ARBA" id="ARBA00023239"/>
    </source>
</evidence>
<dbReference type="Gene3D" id="3.40.50.1820">
    <property type="entry name" value="alpha/beta hydrolase"/>
    <property type="match status" value="1"/>
</dbReference>
<dbReference type="EMBL" id="FNJU01000001">
    <property type="protein sequence ID" value="SDP16225.1"/>
    <property type="molecule type" value="Genomic_DNA"/>
</dbReference>
<dbReference type="PANTHER" id="PTHR42916">
    <property type="entry name" value="2-SUCCINYL-5-ENOLPYRUVYL-6-HYDROXY-3-CYCLOHEXENE-1-CARBOXYLATE SYNTHASE"/>
    <property type="match status" value="1"/>
</dbReference>
<proteinExistence type="inferred from homology"/>
<reference evidence="6" key="1">
    <citation type="submission" date="2016-10" db="EMBL/GenBank/DDBJ databases">
        <authorList>
            <person name="Varghese N."/>
            <person name="Submissions S."/>
        </authorList>
    </citation>
    <scope>NUCLEOTIDE SEQUENCE [LARGE SCALE GENOMIC DNA]</scope>
    <source>
        <strain evidence="6">IBRC-M10078</strain>
    </source>
</reference>
<evidence type="ECO:0000313" key="6">
    <source>
        <dbReference type="Proteomes" id="UP000199159"/>
    </source>
</evidence>
<sequence length="268" mass="30743">MYIDVKGIYYNVRVVGEGEPLIFLHGFTGSIENWDVILPYLKGHYQLIFIDLIGHGGSDSPSEIIRYQFLNIRDDVITILDQLKIQDASLIGYSMGGRLALSLIVEYPKRFSKLVLESSSPGIEKLVEREERKKADEKLAKFIEQDGLRKFVDYWENISLFESQRRIEDNKRKFLHVQRLKNNVVGLSNSLRGMGTGVQPSYWNQLHEVKIPVLLLCGELDQKFCMIAEKMATLLTNAEIKKINRAGHAIHMEQPENFGKIVSVFLSR</sequence>
<dbReference type="Pfam" id="PF00561">
    <property type="entry name" value="Abhydrolase_1"/>
    <property type="match status" value="1"/>
</dbReference>
<dbReference type="UniPathway" id="UPA01057">
    <property type="reaction ID" value="UER00900"/>
</dbReference>
<keyword evidence="6" id="KW-1185">Reference proteome</keyword>
<evidence type="ECO:0000256" key="1">
    <source>
        <dbReference type="ARBA" id="ARBA00022428"/>
    </source>
</evidence>
<comment type="function">
    <text evidence="3">Catalyzes a proton abstraction reaction that results in 2,5-elimination of pyruvate from 2-succinyl-5-enolpyruvyl-6-hydroxy-3-cyclohexene-1-carboxylate (SEPHCHC) and the formation of 2-succinyl-6-hydroxy-2,4-cyclohexadiene-1-carboxylate (SHCHC).</text>
</comment>
<feature type="domain" description="AB hydrolase-1" evidence="4">
    <location>
        <begin position="20"/>
        <end position="255"/>
    </location>
</feature>
<comment type="pathway">
    <text evidence="3">Quinol/quinone metabolism; 1,4-dihydroxy-2-naphthoate biosynthesis; 1,4-dihydroxy-2-naphthoate from chorismate: step 3/7.</text>
</comment>
<dbReference type="STRING" id="930152.SAMN05216565_101747"/>
<accession>A0A1H0QGP3</accession>
<protein>
    <recommendedName>
        <fullName evidence="3">Putative 2-succinyl-6-hydroxy-2,4-cyclohexadiene-1-carboxylate synthase</fullName>
        <shortName evidence="3">SHCHC synthase</shortName>
        <ecNumber evidence="3">4.2.99.20</ecNumber>
    </recommendedName>
</protein>
<dbReference type="UniPathway" id="UPA00079"/>
<keyword evidence="2 3" id="KW-0456">Lyase</keyword>
<dbReference type="GO" id="GO:0009234">
    <property type="term" value="P:menaquinone biosynthetic process"/>
    <property type="evidence" value="ECO:0007669"/>
    <property type="project" value="UniProtKB-UniRule"/>
</dbReference>
<dbReference type="SUPFAM" id="SSF53474">
    <property type="entry name" value="alpha/beta-Hydrolases"/>
    <property type="match status" value="1"/>
</dbReference>
<dbReference type="GO" id="GO:0070205">
    <property type="term" value="F:2-succinyl-6-hydroxy-2,4-cyclohexadiene-1-carboxylate synthase activity"/>
    <property type="evidence" value="ECO:0007669"/>
    <property type="project" value="UniProtKB-UniRule"/>
</dbReference>
<dbReference type="HAMAP" id="MF_01660">
    <property type="entry name" value="MenH"/>
    <property type="match status" value="1"/>
</dbReference>
<comment type="similarity">
    <text evidence="3">Belongs to the AB hydrolase superfamily. MenH family.</text>
</comment>
<dbReference type="Proteomes" id="UP000199159">
    <property type="component" value="Unassembled WGS sequence"/>
</dbReference>
<dbReference type="PRINTS" id="PR00111">
    <property type="entry name" value="ABHYDROLASE"/>
</dbReference>
<dbReference type="InterPro" id="IPR029058">
    <property type="entry name" value="AB_hydrolase_fold"/>
</dbReference>
<evidence type="ECO:0000313" key="5">
    <source>
        <dbReference type="EMBL" id="SDP16225.1"/>
    </source>
</evidence>
<dbReference type="NCBIfam" id="TIGR03695">
    <property type="entry name" value="menH_SHCHC"/>
    <property type="match status" value="1"/>
</dbReference>
<dbReference type="InterPro" id="IPR022485">
    <property type="entry name" value="SHCHC_synthase_MenH"/>
</dbReference>
<dbReference type="OrthoDB" id="9808398at2"/>
<dbReference type="PANTHER" id="PTHR42916:SF1">
    <property type="entry name" value="PROTEIN PHYLLO, CHLOROPLASTIC"/>
    <property type="match status" value="1"/>
</dbReference>